<dbReference type="PANTHER" id="PTHR47493">
    <property type="entry name" value="OS08G0520200 PROTEIN"/>
    <property type="match status" value="1"/>
</dbReference>
<accession>A0A2U1L6J3</accession>
<dbReference type="OrthoDB" id="185373at2759"/>
<comment type="caution">
    <text evidence="1">The sequence shown here is derived from an EMBL/GenBank/DDBJ whole genome shotgun (WGS) entry which is preliminary data.</text>
</comment>
<evidence type="ECO:0000313" key="2">
    <source>
        <dbReference type="Proteomes" id="UP000245207"/>
    </source>
</evidence>
<evidence type="ECO:0000313" key="1">
    <source>
        <dbReference type="EMBL" id="PWA44619.1"/>
    </source>
</evidence>
<dbReference type="Proteomes" id="UP000245207">
    <property type="component" value="Unassembled WGS sequence"/>
</dbReference>
<reference evidence="1 2" key="1">
    <citation type="journal article" date="2018" name="Mol. Plant">
        <title>The genome of Artemisia annua provides insight into the evolution of Asteraceae family and artemisinin biosynthesis.</title>
        <authorList>
            <person name="Shen Q."/>
            <person name="Zhang L."/>
            <person name="Liao Z."/>
            <person name="Wang S."/>
            <person name="Yan T."/>
            <person name="Shi P."/>
            <person name="Liu M."/>
            <person name="Fu X."/>
            <person name="Pan Q."/>
            <person name="Wang Y."/>
            <person name="Lv Z."/>
            <person name="Lu X."/>
            <person name="Zhang F."/>
            <person name="Jiang W."/>
            <person name="Ma Y."/>
            <person name="Chen M."/>
            <person name="Hao X."/>
            <person name="Li L."/>
            <person name="Tang Y."/>
            <person name="Lv G."/>
            <person name="Zhou Y."/>
            <person name="Sun X."/>
            <person name="Brodelius P.E."/>
            <person name="Rose J.K.C."/>
            <person name="Tang K."/>
        </authorList>
    </citation>
    <scope>NUCLEOTIDE SEQUENCE [LARGE SCALE GENOMIC DNA]</scope>
    <source>
        <strain evidence="2">cv. Huhao1</strain>
        <tissue evidence="1">Leaf</tissue>
    </source>
</reference>
<name>A0A2U1L6J3_ARTAN</name>
<dbReference type="PANTHER" id="PTHR47493:SF3">
    <property type="entry name" value="PENTACOTRIPEPTIDE-REPEAT REGION OF PRORP DOMAIN-CONTAINING PROTEIN"/>
    <property type="match status" value="1"/>
</dbReference>
<proteinExistence type="predicted"/>
<protein>
    <submittedName>
        <fullName evidence="1">Tetratricopeptide-like helical domain-containing protein</fullName>
    </submittedName>
</protein>
<dbReference type="EMBL" id="PKPP01011183">
    <property type="protein sequence ID" value="PWA44619.1"/>
    <property type="molecule type" value="Genomic_DNA"/>
</dbReference>
<gene>
    <name evidence="1" type="ORF">CTI12_AA523160</name>
</gene>
<sequence>MAMCMHIPSTTINHKTFLNPLTPTTKPHFSSPHKTHLSKHNIVQFNHVHQKGTLKIKVFEKLNDKELDPVQILENDGDWSSGLFWAVVGFLNQTSRSKCVIKVFDRWISKDGSRVSEFNYERIIRLLVEEGLVGYAVMALKDMKDIHGI</sequence>
<organism evidence="1 2">
    <name type="scientific">Artemisia annua</name>
    <name type="common">Sweet wormwood</name>
    <dbReference type="NCBI Taxonomy" id="35608"/>
    <lineage>
        <taxon>Eukaryota</taxon>
        <taxon>Viridiplantae</taxon>
        <taxon>Streptophyta</taxon>
        <taxon>Embryophyta</taxon>
        <taxon>Tracheophyta</taxon>
        <taxon>Spermatophyta</taxon>
        <taxon>Magnoliopsida</taxon>
        <taxon>eudicotyledons</taxon>
        <taxon>Gunneridae</taxon>
        <taxon>Pentapetalae</taxon>
        <taxon>asterids</taxon>
        <taxon>campanulids</taxon>
        <taxon>Asterales</taxon>
        <taxon>Asteraceae</taxon>
        <taxon>Asteroideae</taxon>
        <taxon>Anthemideae</taxon>
        <taxon>Artemisiinae</taxon>
        <taxon>Artemisia</taxon>
    </lineage>
</organism>
<dbReference type="AlphaFoldDB" id="A0A2U1L6J3"/>
<keyword evidence="2" id="KW-1185">Reference proteome</keyword>